<dbReference type="InterPro" id="IPR019155">
    <property type="entry name" value="CLEC16A/TT9_N"/>
</dbReference>
<feature type="region of interest" description="Disordered" evidence="3">
    <location>
        <begin position="386"/>
        <end position="414"/>
    </location>
</feature>
<feature type="region of interest" description="Disordered" evidence="3">
    <location>
        <begin position="777"/>
        <end position="832"/>
    </location>
</feature>
<sequence>MFRSRSWFGGGLWKPKNPHSPEHLKYLYNVLSKNQTVSENNRGLLVETLRSIAEILIWGDQNDSSVFDFFLEKNMLSFFLRIMKQKCGSYVCVQLLQTLNILFENIRNETSLYYLLSNNHVNSIIVHKFDFSDEEHTNDFPLYTEAIKFFNHSEGMVRIAVRTLTLNVYRVEDASMLAFIRDRTAAPYFSNLVYFIGDHIIELDTCVRNDADHQSQNRLSDLVAEHLDHLHYLNDILCLNIPDLNKVLSEHLLHKLLVPLYVYSLMKYKNASCQIQDERKHVSVVVALFLLSQVFLIVSHGPLVHTLAVIMLMSDLETIQTGTNRVLEKLKDITSNKSATFTLSKETLEKSLETLSETLSISEEPRNEESDIRNVKELTVRTIDEPQEFNHPSTSSDAASTVNTPTLTNTPLNRNIPHEEDLEEIKQLNVTDEEKEQRLALESPLISHQSQSEVFESLEKKPFLETIISSLLCAENDYAALFTLCLLYALANNRSEDIFLDMFEDEYSEIQKRPLNVEWLMMDSNILLPPTGTPMTGIEFSKRLPCGEKTKSRMIVQVERARRAIRVFFLIRELALTLNMEAETQLPLTNPANCVQVNNVLDLNNSDLIACTVVWKDGQKIRRFLVIDVVQLILVEPDTSKLGWGVAKLVGFLQDIDVAGDKDDSRCLHLTIYKPLNSSTGNRIPLLSAKFIFDDHIRCMAAKQRLTKGRIKARQKKMNQIARLLDIPTSVPHCPTPPNYALRGLRHERIVGRGQRSQKEQARPMFMVNKVPGFAAQMRRENIRPVASSSSKRDDASSNEKVHENGLRSRDSSPKMPRPRSEEIPLEDMRIRKASLTSNGLNTAHMCSERRDSQGATCSNNNESSSAIRKHSEETSFTSPQGQESKSRRKGQVETV</sequence>
<protein>
    <submittedName>
        <fullName evidence="6">Protein clec16a</fullName>
    </submittedName>
</protein>
<dbReference type="PaxDb" id="67767-A0A0J7NF90"/>
<dbReference type="EMBL" id="LBMM01005809">
    <property type="protein sequence ID" value="KMQ91195.1"/>
    <property type="molecule type" value="Genomic_DNA"/>
</dbReference>
<dbReference type="PANTHER" id="PTHR21481">
    <property type="entry name" value="PROTEIN CLEC16A"/>
    <property type="match status" value="1"/>
</dbReference>
<evidence type="ECO:0000256" key="3">
    <source>
        <dbReference type="SAM" id="MobiDB-lite"/>
    </source>
</evidence>
<feature type="compositionally biased region" description="Basic and acidic residues" evidence="3">
    <location>
        <begin position="791"/>
        <end position="831"/>
    </location>
</feature>
<dbReference type="GO" id="GO:0005770">
    <property type="term" value="C:late endosome"/>
    <property type="evidence" value="ECO:0007669"/>
    <property type="project" value="TreeGrafter"/>
</dbReference>
<feature type="domain" description="FPL" evidence="4">
    <location>
        <begin position="49"/>
        <end position="135"/>
    </location>
</feature>
<organism evidence="6 7">
    <name type="scientific">Lasius niger</name>
    <name type="common">Black garden ant</name>
    <dbReference type="NCBI Taxonomy" id="67767"/>
    <lineage>
        <taxon>Eukaryota</taxon>
        <taxon>Metazoa</taxon>
        <taxon>Ecdysozoa</taxon>
        <taxon>Arthropoda</taxon>
        <taxon>Hexapoda</taxon>
        <taxon>Insecta</taxon>
        <taxon>Pterygota</taxon>
        <taxon>Neoptera</taxon>
        <taxon>Endopterygota</taxon>
        <taxon>Hymenoptera</taxon>
        <taxon>Apocrita</taxon>
        <taxon>Aculeata</taxon>
        <taxon>Formicoidea</taxon>
        <taxon>Formicidae</taxon>
        <taxon>Formicinae</taxon>
        <taxon>Lasius</taxon>
        <taxon>Lasius</taxon>
    </lineage>
</organism>
<dbReference type="PANTHER" id="PTHR21481:SF0">
    <property type="entry name" value="PROTEIN CLEC16A"/>
    <property type="match status" value="1"/>
</dbReference>
<evidence type="ECO:0000256" key="2">
    <source>
        <dbReference type="ARBA" id="ARBA00023006"/>
    </source>
</evidence>
<feature type="compositionally biased region" description="Polar residues" evidence="3">
    <location>
        <begin position="854"/>
        <end position="867"/>
    </location>
</feature>
<dbReference type="Pfam" id="PF09758">
    <property type="entry name" value="FPL"/>
    <property type="match status" value="1"/>
</dbReference>
<evidence type="ECO:0000313" key="6">
    <source>
        <dbReference type="EMBL" id="KMQ91195.1"/>
    </source>
</evidence>
<feature type="region of interest" description="Disordered" evidence="3">
    <location>
        <begin position="849"/>
        <end position="896"/>
    </location>
</feature>
<dbReference type="InterPro" id="IPR039272">
    <property type="entry name" value="CLEC16A/TT9"/>
</dbReference>
<comment type="caution">
    <text evidence="6">The sequence shown here is derived from an EMBL/GenBank/DDBJ whole genome shotgun (WGS) entry which is preliminary data.</text>
</comment>
<feature type="domain" description="CLEC16A/TT9 C-terminal" evidence="5">
    <location>
        <begin position="217"/>
        <end position="494"/>
    </location>
</feature>
<feature type="domain" description="CLEC16A/TT9 C-terminal" evidence="5">
    <location>
        <begin position="495"/>
        <end position="854"/>
    </location>
</feature>
<proteinExistence type="inferred from homology"/>
<reference evidence="6 7" key="1">
    <citation type="submission" date="2015-04" db="EMBL/GenBank/DDBJ databases">
        <title>Lasius niger genome sequencing.</title>
        <authorList>
            <person name="Konorov E.A."/>
            <person name="Nikitin M.A."/>
            <person name="Kirill M.V."/>
            <person name="Chang P."/>
        </authorList>
    </citation>
    <scope>NUCLEOTIDE SEQUENCE [LARGE SCALE GENOMIC DNA]</scope>
    <source>
        <tissue evidence="6">Whole</tissue>
    </source>
</reference>
<dbReference type="AlphaFoldDB" id="A0A0J7NF90"/>
<evidence type="ECO:0000256" key="1">
    <source>
        <dbReference type="ARBA" id="ARBA00006441"/>
    </source>
</evidence>
<dbReference type="GO" id="GO:1901096">
    <property type="term" value="P:regulation of autophagosome maturation"/>
    <property type="evidence" value="ECO:0007669"/>
    <property type="project" value="TreeGrafter"/>
</dbReference>
<dbReference type="GO" id="GO:0016197">
    <property type="term" value="P:endosomal transport"/>
    <property type="evidence" value="ECO:0007669"/>
    <property type="project" value="TreeGrafter"/>
</dbReference>
<gene>
    <name evidence="6" type="ORF">RF55_8972</name>
</gene>
<dbReference type="STRING" id="67767.A0A0J7NF90"/>
<dbReference type="GO" id="GO:0006914">
    <property type="term" value="P:autophagy"/>
    <property type="evidence" value="ECO:0007669"/>
    <property type="project" value="UniProtKB-KW"/>
</dbReference>
<evidence type="ECO:0000259" key="4">
    <source>
        <dbReference type="Pfam" id="PF09758"/>
    </source>
</evidence>
<feature type="compositionally biased region" description="Polar residues" evidence="3">
    <location>
        <begin position="875"/>
        <end position="884"/>
    </location>
</feature>
<dbReference type="GO" id="GO:0007034">
    <property type="term" value="P:vacuolar transport"/>
    <property type="evidence" value="ECO:0007669"/>
    <property type="project" value="TreeGrafter"/>
</dbReference>
<evidence type="ECO:0000313" key="7">
    <source>
        <dbReference type="Proteomes" id="UP000036403"/>
    </source>
</evidence>
<dbReference type="OrthoDB" id="294052at2759"/>
<dbReference type="GO" id="GO:0005794">
    <property type="term" value="C:Golgi apparatus"/>
    <property type="evidence" value="ECO:0007669"/>
    <property type="project" value="TreeGrafter"/>
</dbReference>
<evidence type="ECO:0000259" key="5">
    <source>
        <dbReference type="Pfam" id="PF19439"/>
    </source>
</evidence>
<accession>A0A0J7NF90</accession>
<name>A0A0J7NF90_LASNI</name>
<keyword evidence="7" id="KW-1185">Reference proteome</keyword>
<dbReference type="InterPro" id="IPR045820">
    <property type="entry name" value="CLEC16A/TT9_C"/>
</dbReference>
<feature type="compositionally biased region" description="Low complexity" evidence="3">
    <location>
        <begin position="403"/>
        <end position="414"/>
    </location>
</feature>
<dbReference type="Pfam" id="PF19439">
    <property type="entry name" value="CLEC16A_C"/>
    <property type="match status" value="2"/>
</dbReference>
<keyword evidence="2" id="KW-0072">Autophagy</keyword>
<dbReference type="Proteomes" id="UP000036403">
    <property type="component" value="Unassembled WGS sequence"/>
</dbReference>
<comment type="similarity">
    <text evidence="1">Belongs to the CLEC16A/gop-1 family.</text>
</comment>
<feature type="compositionally biased region" description="Polar residues" evidence="3">
    <location>
        <begin position="390"/>
        <end position="402"/>
    </location>
</feature>